<dbReference type="InterPro" id="IPR036249">
    <property type="entry name" value="Thioredoxin-like_sf"/>
</dbReference>
<evidence type="ECO:0000313" key="12">
    <source>
        <dbReference type="EMBL" id="CAE8686217.1"/>
    </source>
</evidence>
<dbReference type="InterPro" id="IPR013766">
    <property type="entry name" value="Thioredoxin_domain"/>
</dbReference>
<keyword evidence="4" id="KW-0520">NAD</keyword>
<dbReference type="InterPro" id="IPR012336">
    <property type="entry name" value="Thioredoxin-like_fold"/>
</dbReference>
<sequence>MAPLQIKIRVGSFDSFPIEIDDGETVEDLAVAVLSMRPEVGEEDLPRLVHKGKVLKLEQVLKDLGIQLGDFVVAASSASKKQAEGLGSSAPSRASAQSQAPAAVPLDSGATGESPPETLVLELCAMGFDRPKVLQALQAAFNNPDRAVEYLFSGIPAAAATAAAAPAAAAAAPASPAAAAPAAAAPAAGGLEALLGPQLLTKTGLQNSRQALGGASVVALYFSGHWCPPCRAFTPQLVAALTGNRFPQLAVVFVSSDRDQASFQSYYGEMPWLAVPFGSMQQQMLGAHFQVRGIPCLVVLDGQTGRQITADGIGEMRRTNFNIEACLASWGAPPASPVVAAVQDKPSEPSAAPKKAGGPPPAPIDEDRCKAALARVADETWEVQEPFFKTGLKVLENTLQTPDEIKF</sequence>
<evidence type="ECO:0000256" key="2">
    <source>
        <dbReference type="ARBA" id="ARBA00022737"/>
    </source>
</evidence>
<organism evidence="12 13">
    <name type="scientific">Polarella glacialis</name>
    <name type="common">Dinoflagellate</name>
    <dbReference type="NCBI Taxonomy" id="89957"/>
    <lineage>
        <taxon>Eukaryota</taxon>
        <taxon>Sar</taxon>
        <taxon>Alveolata</taxon>
        <taxon>Dinophyceae</taxon>
        <taxon>Suessiales</taxon>
        <taxon>Suessiaceae</taxon>
        <taxon>Polarella</taxon>
    </lineage>
</organism>
<dbReference type="SMART" id="SM00165">
    <property type="entry name" value="UBA"/>
    <property type="match status" value="1"/>
</dbReference>
<dbReference type="Gene3D" id="3.10.20.90">
    <property type="entry name" value="Phosphatidylinositol 3-kinase Catalytic Subunit, Chain A, domain 1"/>
    <property type="match status" value="1"/>
</dbReference>
<evidence type="ECO:0000259" key="10">
    <source>
        <dbReference type="PROSITE" id="PS50053"/>
    </source>
</evidence>
<dbReference type="Pfam" id="PF00240">
    <property type="entry name" value="ubiquitin"/>
    <property type="match status" value="1"/>
</dbReference>
<dbReference type="Pfam" id="PF00627">
    <property type="entry name" value="UBA"/>
    <property type="match status" value="1"/>
</dbReference>
<evidence type="ECO:0000259" key="9">
    <source>
        <dbReference type="PROSITE" id="PS50030"/>
    </source>
</evidence>
<evidence type="ECO:0000256" key="7">
    <source>
        <dbReference type="ARBA" id="ARBA00047804"/>
    </source>
</evidence>
<evidence type="ECO:0000256" key="6">
    <source>
        <dbReference type="ARBA" id="ARBA00047388"/>
    </source>
</evidence>
<dbReference type="SUPFAM" id="SSF46934">
    <property type="entry name" value="UBA-like"/>
    <property type="match status" value="1"/>
</dbReference>
<dbReference type="EMBL" id="CAJNNW010026550">
    <property type="protein sequence ID" value="CAE8686217.1"/>
    <property type="molecule type" value="Genomic_DNA"/>
</dbReference>
<gene>
    <name evidence="12" type="ORF">PGLA2088_LOCUS24872</name>
</gene>
<dbReference type="Pfam" id="PF13905">
    <property type="entry name" value="Thioredoxin_8"/>
    <property type="match status" value="1"/>
</dbReference>
<evidence type="ECO:0000256" key="1">
    <source>
        <dbReference type="ARBA" id="ARBA00012612"/>
    </source>
</evidence>
<dbReference type="PANTHER" id="PTHR13871">
    <property type="entry name" value="THIOREDOXIN"/>
    <property type="match status" value="1"/>
</dbReference>
<dbReference type="GO" id="GO:0047134">
    <property type="term" value="F:protein-disulfide reductase [NAD(P)H] activity"/>
    <property type="evidence" value="ECO:0007669"/>
    <property type="project" value="UniProtKB-EC"/>
</dbReference>
<comment type="similarity">
    <text evidence="5">Belongs to the nucleoredoxin family.</text>
</comment>
<dbReference type="SUPFAM" id="SSF52833">
    <property type="entry name" value="Thioredoxin-like"/>
    <property type="match status" value="1"/>
</dbReference>
<dbReference type="PROSITE" id="PS50030">
    <property type="entry name" value="UBA"/>
    <property type="match status" value="1"/>
</dbReference>
<dbReference type="EC" id="1.8.1.8" evidence="1"/>
<keyword evidence="3" id="KW-0560">Oxidoreductase</keyword>
<evidence type="ECO:0000256" key="5">
    <source>
        <dbReference type="ARBA" id="ARBA00025782"/>
    </source>
</evidence>
<feature type="domain" description="Ubiquitin-like" evidence="10">
    <location>
        <begin position="4"/>
        <end position="72"/>
    </location>
</feature>
<dbReference type="InterPro" id="IPR000626">
    <property type="entry name" value="Ubiquitin-like_dom"/>
</dbReference>
<feature type="domain" description="Thioredoxin" evidence="11">
    <location>
        <begin position="174"/>
        <end position="332"/>
    </location>
</feature>
<reference evidence="12" key="1">
    <citation type="submission" date="2021-02" db="EMBL/GenBank/DDBJ databases">
        <authorList>
            <person name="Dougan E. K."/>
            <person name="Rhodes N."/>
            <person name="Thang M."/>
            <person name="Chan C."/>
        </authorList>
    </citation>
    <scope>NUCLEOTIDE SEQUENCE</scope>
</reference>
<dbReference type="InterPro" id="IPR029071">
    <property type="entry name" value="Ubiquitin-like_domsf"/>
</dbReference>
<evidence type="ECO:0000256" key="8">
    <source>
        <dbReference type="SAM" id="MobiDB-lite"/>
    </source>
</evidence>
<comment type="catalytic activity">
    <reaction evidence="6">
        <text>[protein]-dithiol + NAD(+) = [protein]-disulfide + NADH + H(+)</text>
        <dbReference type="Rhea" id="RHEA:18749"/>
        <dbReference type="Rhea" id="RHEA-COMP:10593"/>
        <dbReference type="Rhea" id="RHEA-COMP:10594"/>
        <dbReference type="ChEBI" id="CHEBI:15378"/>
        <dbReference type="ChEBI" id="CHEBI:29950"/>
        <dbReference type="ChEBI" id="CHEBI:50058"/>
        <dbReference type="ChEBI" id="CHEBI:57540"/>
        <dbReference type="ChEBI" id="CHEBI:57945"/>
        <dbReference type="EC" id="1.8.1.8"/>
    </reaction>
</comment>
<dbReference type="InterPro" id="IPR052259">
    <property type="entry name" value="Nucleoredoxin-like"/>
</dbReference>
<feature type="domain" description="UBA" evidence="9">
    <location>
        <begin position="114"/>
        <end position="154"/>
    </location>
</feature>
<evidence type="ECO:0000259" key="11">
    <source>
        <dbReference type="PROSITE" id="PS51352"/>
    </source>
</evidence>
<feature type="non-terminal residue" evidence="12">
    <location>
        <position position="1"/>
    </location>
</feature>
<dbReference type="InterPro" id="IPR009060">
    <property type="entry name" value="UBA-like_sf"/>
</dbReference>
<feature type="region of interest" description="Disordered" evidence="8">
    <location>
        <begin position="340"/>
        <end position="366"/>
    </location>
</feature>
<proteinExistence type="inferred from homology"/>
<dbReference type="FunFam" id="1.10.8.10:FF:000003">
    <property type="entry name" value="UV excision repair protein RAD23 homolog"/>
    <property type="match status" value="1"/>
</dbReference>
<evidence type="ECO:0000256" key="3">
    <source>
        <dbReference type="ARBA" id="ARBA00023002"/>
    </source>
</evidence>
<comment type="catalytic activity">
    <reaction evidence="7">
        <text>[protein]-dithiol + NADP(+) = [protein]-disulfide + NADPH + H(+)</text>
        <dbReference type="Rhea" id="RHEA:18753"/>
        <dbReference type="Rhea" id="RHEA-COMP:10593"/>
        <dbReference type="Rhea" id="RHEA-COMP:10594"/>
        <dbReference type="ChEBI" id="CHEBI:15378"/>
        <dbReference type="ChEBI" id="CHEBI:29950"/>
        <dbReference type="ChEBI" id="CHEBI:50058"/>
        <dbReference type="ChEBI" id="CHEBI:57783"/>
        <dbReference type="ChEBI" id="CHEBI:58349"/>
        <dbReference type="EC" id="1.8.1.8"/>
    </reaction>
</comment>
<protein>
    <recommendedName>
        <fullName evidence="1">protein-disulfide reductase</fullName>
        <ecNumber evidence="1">1.8.1.8</ecNumber>
    </recommendedName>
</protein>
<keyword evidence="2" id="KW-0677">Repeat</keyword>
<feature type="region of interest" description="Disordered" evidence="8">
    <location>
        <begin position="84"/>
        <end position="114"/>
    </location>
</feature>
<dbReference type="PROSITE" id="PS51352">
    <property type="entry name" value="THIOREDOXIN_2"/>
    <property type="match status" value="1"/>
</dbReference>
<comment type="caution">
    <text evidence="12">The sequence shown here is derived from an EMBL/GenBank/DDBJ whole genome shotgun (WGS) entry which is preliminary data.</text>
</comment>
<dbReference type="SUPFAM" id="SSF54236">
    <property type="entry name" value="Ubiquitin-like"/>
    <property type="match status" value="1"/>
</dbReference>
<dbReference type="PANTHER" id="PTHR13871:SF96">
    <property type="entry name" value="THIOREDOXIN DOMAIN-CONTAINING PROTEIN"/>
    <property type="match status" value="1"/>
</dbReference>
<dbReference type="Gene3D" id="1.10.8.10">
    <property type="entry name" value="DNA helicase RuvA subunit, C-terminal domain"/>
    <property type="match status" value="1"/>
</dbReference>
<evidence type="ECO:0000256" key="4">
    <source>
        <dbReference type="ARBA" id="ARBA00023027"/>
    </source>
</evidence>
<dbReference type="InterPro" id="IPR015940">
    <property type="entry name" value="UBA"/>
</dbReference>
<evidence type="ECO:0000313" key="13">
    <source>
        <dbReference type="Proteomes" id="UP000626109"/>
    </source>
</evidence>
<accession>A0A813JWI6</accession>
<dbReference type="AlphaFoldDB" id="A0A813JWI6"/>
<feature type="compositionally biased region" description="Low complexity" evidence="8">
    <location>
        <begin position="88"/>
        <end position="103"/>
    </location>
</feature>
<dbReference type="Gene3D" id="3.40.30.10">
    <property type="entry name" value="Glutaredoxin"/>
    <property type="match status" value="1"/>
</dbReference>
<name>A0A813JWI6_POLGL</name>
<dbReference type="CDD" id="cd14280">
    <property type="entry name" value="UBA1_Rad23_like"/>
    <property type="match status" value="1"/>
</dbReference>
<dbReference type="PROSITE" id="PS50053">
    <property type="entry name" value="UBIQUITIN_2"/>
    <property type="match status" value="1"/>
</dbReference>
<dbReference type="Proteomes" id="UP000626109">
    <property type="component" value="Unassembled WGS sequence"/>
</dbReference>